<accession>A0A2J8A777</accession>
<evidence type="ECO:0000313" key="2">
    <source>
        <dbReference type="EMBL" id="PNH08396.1"/>
    </source>
</evidence>
<dbReference type="AlphaFoldDB" id="A0A2J8A777"/>
<dbReference type="Proteomes" id="UP000236333">
    <property type="component" value="Unassembled WGS sequence"/>
</dbReference>
<keyword evidence="3" id="KW-1185">Reference proteome</keyword>
<feature type="region of interest" description="Disordered" evidence="1">
    <location>
        <begin position="67"/>
        <end position="87"/>
    </location>
</feature>
<dbReference type="EMBL" id="PGGS01000132">
    <property type="protein sequence ID" value="PNH08396.1"/>
    <property type="molecule type" value="Genomic_DNA"/>
</dbReference>
<comment type="caution">
    <text evidence="2">The sequence shown here is derived from an EMBL/GenBank/DDBJ whole genome shotgun (WGS) entry which is preliminary data.</text>
</comment>
<organism evidence="2 3">
    <name type="scientific">Tetrabaena socialis</name>
    <dbReference type="NCBI Taxonomy" id="47790"/>
    <lineage>
        <taxon>Eukaryota</taxon>
        <taxon>Viridiplantae</taxon>
        <taxon>Chlorophyta</taxon>
        <taxon>core chlorophytes</taxon>
        <taxon>Chlorophyceae</taxon>
        <taxon>CS clade</taxon>
        <taxon>Chlamydomonadales</taxon>
        <taxon>Tetrabaenaceae</taxon>
        <taxon>Tetrabaena</taxon>
    </lineage>
</organism>
<reference evidence="2 3" key="1">
    <citation type="journal article" date="2017" name="Mol. Biol. Evol.">
        <title>The 4-celled Tetrabaena socialis nuclear genome reveals the essential components for genetic control of cell number at the origin of multicellularity in the volvocine lineage.</title>
        <authorList>
            <person name="Featherston J."/>
            <person name="Arakaki Y."/>
            <person name="Hanschen E.R."/>
            <person name="Ferris P.J."/>
            <person name="Michod R.E."/>
            <person name="Olson B.J.S.C."/>
            <person name="Nozaki H."/>
            <person name="Durand P.M."/>
        </authorList>
    </citation>
    <scope>NUCLEOTIDE SEQUENCE [LARGE SCALE GENOMIC DNA]</scope>
    <source>
        <strain evidence="2 3">NIES-571</strain>
    </source>
</reference>
<evidence type="ECO:0000256" key="1">
    <source>
        <dbReference type="SAM" id="MobiDB-lite"/>
    </source>
</evidence>
<protein>
    <submittedName>
        <fullName evidence="2">Uncharacterized protein</fullName>
    </submittedName>
</protein>
<gene>
    <name evidence="2" type="ORF">TSOC_005091</name>
</gene>
<proteinExistence type="predicted"/>
<sequence length="87" mass="9003">MGTGAAAAAAVAPVVGAAWVGETEADRGAAAAVAASSSYEQPARQLPHGRTIGTTSQDAVQRLRFRRRPSAYTPGPPPLEHALRRIK</sequence>
<evidence type="ECO:0000313" key="3">
    <source>
        <dbReference type="Proteomes" id="UP000236333"/>
    </source>
</evidence>
<name>A0A2J8A777_9CHLO</name>